<dbReference type="EMBL" id="KX712143">
    <property type="protein sequence ID" value="AOG61566.1"/>
    <property type="molecule type" value="Genomic_DNA"/>
</dbReference>
<name>A0A1B3SN07_9VIRU</name>
<evidence type="ECO:0000313" key="2">
    <source>
        <dbReference type="Proteomes" id="UP000202470"/>
    </source>
</evidence>
<reference evidence="1" key="2">
    <citation type="submission" date="2016-08" db="EMBL/GenBank/DDBJ databases">
        <authorList>
            <person name="Erdmann S."/>
            <person name="Le Moine Bauer S."/>
            <person name="Garrett R.A."/>
        </authorList>
    </citation>
    <scope>NUCLEOTIDE SEQUENCE</scope>
    <source>
        <strain evidence="1">SIRV3</strain>
    </source>
</reference>
<evidence type="ECO:0008006" key="3">
    <source>
        <dbReference type="Google" id="ProtNLM"/>
    </source>
</evidence>
<organism evidence="1">
    <name type="scientific">Sulfolobus islandicus rod-shaped virus 3</name>
    <dbReference type="NCBI Taxonomy" id="2848124"/>
    <lineage>
        <taxon>Viruses</taxon>
        <taxon>Adnaviria</taxon>
        <taxon>Zilligvirae</taxon>
        <taxon>Taleaviricota</taxon>
        <taxon>Tokiviricetes</taxon>
        <taxon>Ligamenvirales</taxon>
        <taxon>Rudiviridae</taxon>
        <taxon>Icerudivirus</taxon>
        <taxon>Icerudivirus gunnuhverense</taxon>
        <taxon>Icerudivirus SIRV3</taxon>
    </lineage>
</organism>
<proteinExistence type="predicted"/>
<accession>A0A1B3SN07</accession>
<keyword evidence="2" id="KW-1185">Reference proteome</keyword>
<evidence type="ECO:0000313" key="1">
    <source>
        <dbReference type="EMBL" id="AOG61566.1"/>
    </source>
</evidence>
<dbReference type="Proteomes" id="UP000202470">
    <property type="component" value="Segment"/>
</dbReference>
<protein>
    <recommendedName>
        <fullName evidence="3">C2H2-type domain-containing protein</fullName>
    </recommendedName>
</protein>
<sequence length="48" mass="5907">MKTKMSKKENKKNKVYFCRMCSFVATDLDELDFHYKMSHESFDEDSFW</sequence>
<dbReference type="KEGG" id="vg:28721299"/>
<reference evidence="1" key="1">
    <citation type="journal article" date="2014" name="Mol. Microbiol.">
        <title>Inter-viral conflicts that exploit host CRISPR immune systems of Sulfolobus.</title>
        <authorList>
            <person name="Erdmann S."/>
            <person name="Le Moine Bauer S."/>
            <person name="Garrett R.A."/>
        </authorList>
    </citation>
    <scope>NUCLEOTIDE SEQUENCE [LARGE SCALE GENOMIC DNA]</scope>
    <source>
        <strain evidence="1">SIRV3</strain>
    </source>
</reference>